<sequence length="213" mass="22626">MEARSRAARPWLLRLHCAVPGLHARQRAPGHGVDSPVDPQVEGIYAQHRQDPQRAAVSVASRRQVCRRGNQAAGVRARDPEHSLCLPGCRRPHPLCLHHQGTPDQPPLLPRVLRSNDGAGHGDHPDPGSGLRGGLPAGTQGPRGPPGGAAGTSGFVAAHVTVVHEVLRTSSGHGTKMRTVPPRRGRLPCPHPRGRARANPPDCRLTSSSVPIN</sequence>
<reference evidence="2" key="1">
    <citation type="submission" date="2019-04" db="EMBL/GenBank/DDBJ databases">
        <title>An insight into the mialome of Ixodes scapularis.</title>
        <authorList>
            <person name="Ribeiro J.M."/>
            <person name="Mather T.N."/>
            <person name="Karim S."/>
        </authorList>
    </citation>
    <scope>NUCLEOTIDE SEQUENCE</scope>
</reference>
<protein>
    <submittedName>
        <fullName evidence="2">Uncharacterized protein</fullName>
    </submittedName>
</protein>
<evidence type="ECO:0000313" key="2">
    <source>
        <dbReference type="EMBL" id="MOY34910.1"/>
    </source>
</evidence>
<accession>A0A4D5RCP3</accession>
<feature type="region of interest" description="Disordered" evidence="1">
    <location>
        <begin position="171"/>
        <end position="213"/>
    </location>
</feature>
<dbReference type="AlphaFoldDB" id="A0A4D5RCP3"/>
<organism evidence="2">
    <name type="scientific">Ixodes scapularis</name>
    <name type="common">Black-legged tick</name>
    <name type="synonym">Deer tick</name>
    <dbReference type="NCBI Taxonomy" id="6945"/>
    <lineage>
        <taxon>Eukaryota</taxon>
        <taxon>Metazoa</taxon>
        <taxon>Ecdysozoa</taxon>
        <taxon>Arthropoda</taxon>
        <taxon>Chelicerata</taxon>
        <taxon>Arachnida</taxon>
        <taxon>Acari</taxon>
        <taxon>Parasitiformes</taxon>
        <taxon>Ixodida</taxon>
        <taxon>Ixodoidea</taxon>
        <taxon>Ixodidae</taxon>
        <taxon>Ixodinae</taxon>
        <taxon>Ixodes</taxon>
    </lineage>
</organism>
<dbReference type="EMBL" id="GHJT01000939">
    <property type="protein sequence ID" value="MOY34910.1"/>
    <property type="molecule type" value="Transcribed_RNA"/>
</dbReference>
<feature type="compositionally biased region" description="Basic residues" evidence="1">
    <location>
        <begin position="181"/>
        <end position="196"/>
    </location>
</feature>
<name>A0A4D5RCP3_IXOSC</name>
<proteinExistence type="predicted"/>
<evidence type="ECO:0000256" key="1">
    <source>
        <dbReference type="SAM" id="MobiDB-lite"/>
    </source>
</evidence>
<feature type="region of interest" description="Disordered" evidence="1">
    <location>
        <begin position="100"/>
        <end position="152"/>
    </location>
</feature>